<dbReference type="PANTHER" id="PTHR31527">
    <property type="entry name" value="RE64534P"/>
    <property type="match status" value="1"/>
</dbReference>
<sequence length="277" mass="30360">MTMHIRRSPEEIAANRARYEEHQKKGLEFAPKALPAKSAKPAPPIDADTIVHQEKLPGGWYWWTRVKANETLRIALDEGFSTVSVVAWNAEDPTERMNLPDTVKVQWTTGLGKGRVIFSDMGKVMFSITEDSSGAHDVLMGGSTAASNARKYAGQNGPALRNTRDNFVLIATKSGLDKRDIPAALALFAPVRVDADGKFEWKPDLVEDGDYVDLRAEMDMIVGFSNCPHPLDLNPVYAPNPVSIIRIAAIEPAVDDLCRTATAEAIRGFENNAFAAL</sequence>
<comment type="caution">
    <text evidence="2">The sequence shown here is derived from an EMBL/GenBank/DDBJ whole genome shotgun (WGS) entry which is preliminary data.</text>
</comment>
<gene>
    <name evidence="2" type="ORF">FAA86_22690</name>
</gene>
<proteinExistence type="predicted"/>
<dbReference type="EMBL" id="STGU01000024">
    <property type="protein sequence ID" value="THV30592.1"/>
    <property type="molecule type" value="Genomic_DNA"/>
</dbReference>
<accession>A0A4S8PLQ0</accession>
<dbReference type="InterPro" id="IPR017792">
    <property type="entry name" value="UAAP1"/>
</dbReference>
<dbReference type="NCBIfam" id="TIGR03425">
    <property type="entry name" value="urea_degr_2"/>
    <property type="match status" value="1"/>
</dbReference>
<name>A0A4S8PLQ0_9HYPH</name>
<organism evidence="2 3">
    <name type="scientific">Rhizobium rosettiformans W3</name>
    <dbReference type="NCBI Taxonomy" id="538378"/>
    <lineage>
        <taxon>Bacteria</taxon>
        <taxon>Pseudomonadati</taxon>
        <taxon>Pseudomonadota</taxon>
        <taxon>Alphaproteobacteria</taxon>
        <taxon>Hyphomicrobiales</taxon>
        <taxon>Rhizobiaceae</taxon>
        <taxon>Rhizobium/Agrobacterium group</taxon>
        <taxon>Rhizobium</taxon>
    </lineage>
</organism>
<reference evidence="2 3" key="1">
    <citation type="submission" date="2019-04" db="EMBL/GenBank/DDBJ databases">
        <title>genome sequence of strain W3.</title>
        <authorList>
            <person name="Gao J."/>
            <person name="Sun J."/>
        </authorList>
    </citation>
    <scope>NUCLEOTIDE SEQUENCE [LARGE SCALE GENOMIC DNA]</scope>
    <source>
        <strain evidence="2 3">W3</strain>
    </source>
</reference>
<dbReference type="PANTHER" id="PTHR31527:SF0">
    <property type="entry name" value="RE64534P"/>
    <property type="match status" value="1"/>
</dbReference>
<dbReference type="Pfam" id="PF09347">
    <property type="entry name" value="DUF1989"/>
    <property type="match status" value="1"/>
</dbReference>
<feature type="domain" description="DUF1989" evidence="1">
    <location>
        <begin position="55"/>
        <end position="221"/>
    </location>
</feature>
<protein>
    <submittedName>
        <fullName evidence="2">DUF1989 domain-containing protein</fullName>
    </submittedName>
</protein>
<dbReference type="InterPro" id="IPR018959">
    <property type="entry name" value="DUF1989"/>
</dbReference>
<evidence type="ECO:0000313" key="2">
    <source>
        <dbReference type="EMBL" id="THV30592.1"/>
    </source>
</evidence>
<dbReference type="Proteomes" id="UP000307378">
    <property type="component" value="Unassembled WGS sequence"/>
</dbReference>
<evidence type="ECO:0000313" key="3">
    <source>
        <dbReference type="Proteomes" id="UP000307378"/>
    </source>
</evidence>
<dbReference type="AlphaFoldDB" id="A0A4S8PLQ0"/>
<evidence type="ECO:0000259" key="1">
    <source>
        <dbReference type="Pfam" id="PF09347"/>
    </source>
</evidence>